<evidence type="ECO:0000313" key="11">
    <source>
        <dbReference type="EMBL" id="AIJ07674.1"/>
    </source>
</evidence>
<feature type="transmembrane region" description="Helical" evidence="9">
    <location>
        <begin position="309"/>
        <end position="329"/>
    </location>
</feature>
<dbReference type="KEGG" id="ete:ETEE_1215"/>
<feature type="transmembrane region" description="Helical" evidence="9">
    <location>
        <begin position="360"/>
        <end position="381"/>
    </location>
</feature>
<keyword evidence="4 9" id="KW-0997">Cell inner membrane</keyword>
<feature type="transmembrane region" description="Helical" evidence="9">
    <location>
        <begin position="215"/>
        <end position="236"/>
    </location>
</feature>
<name>A0A076LPV3_9GAMM</name>
<dbReference type="NCBIfam" id="TIGR00889">
    <property type="entry name" value="2A0110"/>
    <property type="match status" value="1"/>
</dbReference>
<dbReference type="Gene3D" id="1.20.1250.20">
    <property type="entry name" value="MFS general substrate transporter like domains"/>
    <property type="match status" value="2"/>
</dbReference>
<evidence type="ECO:0000313" key="12">
    <source>
        <dbReference type="Proteomes" id="UP000028681"/>
    </source>
</evidence>
<feature type="transmembrane region" description="Helical" evidence="9">
    <location>
        <begin position="91"/>
        <end position="112"/>
    </location>
</feature>
<dbReference type="GO" id="GO:0005886">
    <property type="term" value="C:plasma membrane"/>
    <property type="evidence" value="ECO:0007669"/>
    <property type="project" value="UniProtKB-SubCell"/>
</dbReference>
<dbReference type="HOGENOM" id="CLU_013133_1_2_6"/>
<evidence type="ECO:0000256" key="4">
    <source>
        <dbReference type="ARBA" id="ARBA00022519"/>
    </source>
</evidence>
<comment type="subcellular location">
    <subcellularLocation>
        <location evidence="1 9">Cell inner membrane</location>
        <topology evidence="1 9">Multi-pass membrane protein</topology>
    </subcellularLocation>
</comment>
<dbReference type="PANTHER" id="PTHR23522">
    <property type="entry name" value="BLL5896 PROTEIN"/>
    <property type="match status" value="1"/>
</dbReference>
<dbReference type="InterPro" id="IPR004740">
    <property type="entry name" value="Nuc_H_symport"/>
</dbReference>
<feature type="transmembrane region" description="Helical" evidence="9">
    <location>
        <begin position="124"/>
        <end position="143"/>
    </location>
</feature>
<reference evidence="11 12" key="1">
    <citation type="journal article" date="2012" name="PLoS ONE">
        <title>Edwardsiella comparative phylogenomics reveal the new intra/inter-species taxonomic relationships, virulence evolution and niche adaptation mechanisms.</title>
        <authorList>
            <person name="Yang M."/>
            <person name="Lv Y."/>
            <person name="Xiao J."/>
            <person name="Wu H."/>
            <person name="Zheng H."/>
            <person name="Liu Q."/>
            <person name="Zhang Y."/>
            <person name="Wang Q."/>
        </authorList>
    </citation>
    <scope>NUCLEOTIDE SEQUENCE [LARGE SCALE GENOMIC DNA]</scope>
    <source>
        <strain evidence="12">080813</strain>
    </source>
</reference>
<dbReference type="Pfam" id="PF03825">
    <property type="entry name" value="Nuc_H_symport"/>
    <property type="match status" value="1"/>
</dbReference>
<dbReference type="GO" id="GO:0015212">
    <property type="term" value="F:cytidine transmembrane transporter activity"/>
    <property type="evidence" value="ECO:0007669"/>
    <property type="project" value="TreeGrafter"/>
</dbReference>
<dbReference type="GO" id="GO:0015506">
    <property type="term" value="F:nucleoside:proton symporter activity"/>
    <property type="evidence" value="ECO:0007669"/>
    <property type="project" value="UniProtKB-UniRule"/>
</dbReference>
<dbReference type="AlphaFoldDB" id="A0A076LPV3"/>
<feature type="transmembrane region" description="Helical" evidence="9">
    <location>
        <begin position="191"/>
        <end position="209"/>
    </location>
</feature>
<keyword evidence="9" id="KW-0769">Symport</keyword>
<keyword evidence="7 9" id="KW-0472">Membrane</keyword>
<dbReference type="EMBL" id="CP006664">
    <property type="protein sequence ID" value="AIJ07674.1"/>
    <property type="molecule type" value="Genomic_DNA"/>
</dbReference>
<dbReference type="HAMAP" id="MF_02049">
    <property type="entry name" value="NupG"/>
    <property type="match status" value="1"/>
</dbReference>
<feature type="transmembrane region" description="Helical" evidence="9">
    <location>
        <begin position="402"/>
        <end position="423"/>
    </location>
</feature>
<comment type="function">
    <text evidence="9">Broad-specificity transporter of purine and pyrimidine nucleosides. Transport is driven by a proton motive force.</text>
</comment>
<accession>A0A076LPV3</accession>
<feature type="transmembrane region" description="Helical" evidence="9">
    <location>
        <begin position="6"/>
        <end position="26"/>
    </location>
</feature>
<dbReference type="SUPFAM" id="SSF103473">
    <property type="entry name" value="MFS general substrate transporter"/>
    <property type="match status" value="1"/>
</dbReference>
<dbReference type="PROSITE" id="PS50850">
    <property type="entry name" value="MFS"/>
    <property type="match status" value="1"/>
</dbReference>
<feature type="transmembrane region" description="Helical" evidence="9">
    <location>
        <begin position="435"/>
        <end position="456"/>
    </location>
</feature>
<evidence type="ECO:0000256" key="8">
    <source>
        <dbReference type="ARBA" id="ARBA00061021"/>
    </source>
</evidence>
<evidence type="ECO:0000256" key="5">
    <source>
        <dbReference type="ARBA" id="ARBA00022692"/>
    </source>
</evidence>
<dbReference type="GO" id="GO:0015213">
    <property type="term" value="F:uridine transmembrane transporter activity"/>
    <property type="evidence" value="ECO:0007669"/>
    <property type="project" value="TreeGrafter"/>
</dbReference>
<evidence type="ECO:0000256" key="2">
    <source>
        <dbReference type="ARBA" id="ARBA00022448"/>
    </source>
</evidence>
<dbReference type="FunFam" id="1.20.1250.20:FF:000012">
    <property type="entry name" value="Nucleoside permease NupG"/>
    <property type="match status" value="1"/>
</dbReference>
<gene>
    <name evidence="9" type="primary">nupG</name>
    <name evidence="11" type="ORF">ETEE_1215</name>
</gene>
<dbReference type="InterPro" id="IPR036259">
    <property type="entry name" value="MFS_trans_sf"/>
</dbReference>
<dbReference type="InterPro" id="IPR033667">
    <property type="entry name" value="NupG"/>
</dbReference>
<dbReference type="PANTHER" id="PTHR23522:SF4">
    <property type="entry name" value="NUCLEOSIDE PERMEASE NUPG-RELATED"/>
    <property type="match status" value="1"/>
</dbReference>
<sequence length="474" mass="52778">MLSPSLIYAAINMLFHFLSAVAKYFPRGVIGSNHNKLKMFLSHLILAPMCEENNMNLKLQLKILSFLQFYLWGSWLTTLGSYMFVTLKFDGAAIGAVYSSLGIAALFMPTLLGIVADKWISAKWVYAACHLVGALTLFLAAQVTTPSAMFVVILLNSLAYMPTLGLVNTISYYRLQNAGMDIVRDFPPIRIWGTIGFILAMWAVSFSGFELSYMQLYIGAVASLLLSLFAMTLPHIPVAKRQEKQGWAEMLGLNAFSLFKTPRMAIFFIFSMLLGAELQITNMFGNPFLHSFDQNPLFSGSFIVEHASVLLSVSQISETVFILTIPFFLGRYGIKNVMLMSMVAWMLRFGLFAYGDPSPFGTVLLVLSMIVYGCAFDFFNISGSVFVDQEVKPSIRASAQGMFLMMTNGFGCILGGIVSGKVVEYYTHGGVTDWPTVWLIFAGYSLLLAVIFLFLFRYRYVRPQGHDAAVRQEA</sequence>
<feature type="transmembrane region" description="Helical" evidence="9">
    <location>
        <begin position="149"/>
        <end position="170"/>
    </location>
</feature>
<dbReference type="Proteomes" id="UP000028681">
    <property type="component" value="Chromosome"/>
</dbReference>
<dbReference type="InterPro" id="IPR020846">
    <property type="entry name" value="MFS_dom"/>
</dbReference>
<proteinExistence type="inferred from homology"/>
<keyword evidence="2 9" id="KW-0813">Transport</keyword>
<evidence type="ECO:0000256" key="9">
    <source>
        <dbReference type="HAMAP-Rule" id="MF_02049"/>
    </source>
</evidence>
<evidence type="ECO:0000256" key="7">
    <source>
        <dbReference type="ARBA" id="ARBA00023136"/>
    </source>
</evidence>
<comment type="similarity">
    <text evidence="8 9">Belongs to the major facilitator superfamily. Nucleoside:H(+) symporter (NHS) (TC 2.A.1.10) family.</text>
</comment>
<evidence type="ECO:0000259" key="10">
    <source>
        <dbReference type="PROSITE" id="PS50850"/>
    </source>
</evidence>
<feature type="transmembrane region" description="Helical" evidence="9">
    <location>
        <begin position="336"/>
        <end position="354"/>
    </location>
</feature>
<keyword evidence="3 9" id="KW-1003">Cell membrane</keyword>
<keyword evidence="5 9" id="KW-0812">Transmembrane</keyword>
<feature type="domain" description="Major facilitator superfamily (MFS) profile" evidence="10">
    <location>
        <begin position="263"/>
        <end position="474"/>
    </location>
</feature>
<dbReference type="FunFam" id="1.20.1250.20:FF:000015">
    <property type="entry name" value="Nucleoside permease NupG"/>
    <property type="match status" value="1"/>
</dbReference>
<dbReference type="CDD" id="cd06177">
    <property type="entry name" value="MFS_NHS"/>
    <property type="match status" value="1"/>
</dbReference>
<evidence type="ECO:0000256" key="1">
    <source>
        <dbReference type="ARBA" id="ARBA00004429"/>
    </source>
</evidence>
<feature type="transmembrane region" description="Helical" evidence="9">
    <location>
        <begin position="265"/>
        <end position="289"/>
    </location>
</feature>
<evidence type="ECO:0000256" key="6">
    <source>
        <dbReference type="ARBA" id="ARBA00022989"/>
    </source>
</evidence>
<protein>
    <recommendedName>
        <fullName evidence="9">Nucleoside permease NupG</fullName>
    </recommendedName>
</protein>
<evidence type="ECO:0000256" key="3">
    <source>
        <dbReference type="ARBA" id="ARBA00022475"/>
    </source>
</evidence>
<feature type="transmembrane region" description="Helical" evidence="9">
    <location>
        <begin position="63"/>
        <end position="85"/>
    </location>
</feature>
<keyword evidence="6 9" id="KW-1133">Transmembrane helix</keyword>
<comment type="caution">
    <text evidence="9">Lacks conserved residue(s) required for the propagation of feature annotation.</text>
</comment>
<organism evidence="11 12">
    <name type="scientific">Edwardsiella anguillarum ET080813</name>
    <dbReference type="NCBI Taxonomy" id="667120"/>
    <lineage>
        <taxon>Bacteria</taxon>
        <taxon>Pseudomonadati</taxon>
        <taxon>Pseudomonadota</taxon>
        <taxon>Gammaproteobacteria</taxon>
        <taxon>Enterobacterales</taxon>
        <taxon>Hafniaceae</taxon>
        <taxon>Edwardsiella</taxon>
    </lineage>
</organism>